<dbReference type="RefSeq" id="WP_064749164.1">
    <property type="nucleotide sequence ID" value="NZ_CP159925.1"/>
</dbReference>
<evidence type="ECO:0000313" key="2">
    <source>
        <dbReference type="EMBL" id="XCO77467.1"/>
    </source>
</evidence>
<name>A0AAU8N1V1_9GAMM</name>
<reference evidence="2" key="1">
    <citation type="submission" date="2024-06" db="EMBL/GenBank/DDBJ databases">
        <authorList>
            <person name="Li S."/>
        </authorList>
    </citation>
    <scope>NUCLEOTIDE SEQUENCE</scope>
    <source>
        <strain evidence="2">SR10</strain>
    </source>
</reference>
<dbReference type="PANTHER" id="PTHR46637:SF1">
    <property type="entry name" value="BLL5188 PROTEIN"/>
    <property type="match status" value="1"/>
</dbReference>
<proteinExistence type="predicted"/>
<evidence type="ECO:0000259" key="1">
    <source>
        <dbReference type="Pfam" id="PF13340"/>
    </source>
</evidence>
<sequence>MPSDPIKPRPFQLDDQQWRIVASYLPRQYQARILNNTGDYRAFIEAVLWVVHNNAPWTSIPGGFGSWRAVYVRFLRWVKDEHWIAVERALGLDSPLARGLRERVERYRANNLWRRRRGRVASHEREPGDAGELDVEIAKRWGLLSTG</sequence>
<dbReference type="PANTHER" id="PTHR46637">
    <property type="entry name" value="TIS1421-TRANSPOSASE PROTEIN A"/>
    <property type="match status" value="1"/>
</dbReference>
<organism evidence="2">
    <name type="scientific">Lysobacter firmicutimachus</name>
    <dbReference type="NCBI Taxonomy" id="1792846"/>
    <lineage>
        <taxon>Bacteria</taxon>
        <taxon>Pseudomonadati</taxon>
        <taxon>Pseudomonadota</taxon>
        <taxon>Gammaproteobacteria</taxon>
        <taxon>Lysobacterales</taxon>
        <taxon>Lysobacteraceae</taxon>
        <taxon>Lysobacter</taxon>
    </lineage>
</organism>
<dbReference type="InterPro" id="IPR025161">
    <property type="entry name" value="IS402-like_dom"/>
</dbReference>
<dbReference type="Pfam" id="PF13340">
    <property type="entry name" value="DUF4096"/>
    <property type="match status" value="1"/>
</dbReference>
<dbReference type="EMBL" id="CP159925">
    <property type="protein sequence ID" value="XCO77467.1"/>
    <property type="molecule type" value="Genomic_DNA"/>
</dbReference>
<accession>A0AAU8N1V1</accession>
<gene>
    <name evidence="2" type="ORF">ABU614_08885</name>
</gene>
<dbReference type="AlphaFoldDB" id="A0AAU8N1V1"/>
<dbReference type="InterPro" id="IPR052909">
    <property type="entry name" value="Transposase_6_like"/>
</dbReference>
<feature type="domain" description="Insertion element IS402-like" evidence="1">
    <location>
        <begin position="13"/>
        <end position="84"/>
    </location>
</feature>
<protein>
    <submittedName>
        <fullName evidence="2">Transposase</fullName>
    </submittedName>
</protein>